<dbReference type="PROSITE" id="PS01124">
    <property type="entry name" value="HTH_ARAC_FAMILY_2"/>
    <property type="match status" value="1"/>
</dbReference>
<accession>A0ABR9T9Q9</accession>
<keyword evidence="7" id="KW-1185">Reference proteome</keyword>
<organism evidence="6 7">
    <name type="scientific">Sphingobacterium pedocola</name>
    <dbReference type="NCBI Taxonomy" id="2082722"/>
    <lineage>
        <taxon>Bacteria</taxon>
        <taxon>Pseudomonadati</taxon>
        <taxon>Bacteroidota</taxon>
        <taxon>Sphingobacteriia</taxon>
        <taxon>Sphingobacteriales</taxon>
        <taxon>Sphingobacteriaceae</taxon>
        <taxon>Sphingobacterium</taxon>
    </lineage>
</organism>
<proteinExistence type="predicted"/>
<gene>
    <name evidence="6" type="ORF">C4F40_15235</name>
</gene>
<feature type="transmembrane region" description="Helical" evidence="4">
    <location>
        <begin position="92"/>
        <end position="112"/>
    </location>
</feature>
<keyword evidence="2" id="KW-0238">DNA-binding</keyword>
<dbReference type="EMBL" id="PSKQ01000022">
    <property type="protein sequence ID" value="MBE8722081.1"/>
    <property type="molecule type" value="Genomic_DNA"/>
</dbReference>
<dbReference type="Gene3D" id="1.10.10.60">
    <property type="entry name" value="Homeodomain-like"/>
    <property type="match status" value="1"/>
</dbReference>
<evidence type="ECO:0000256" key="3">
    <source>
        <dbReference type="ARBA" id="ARBA00023163"/>
    </source>
</evidence>
<keyword evidence="3" id="KW-0804">Transcription</keyword>
<protein>
    <recommendedName>
        <fullName evidence="5">HTH araC/xylS-type domain-containing protein</fullName>
    </recommendedName>
</protein>
<dbReference type="InterPro" id="IPR018062">
    <property type="entry name" value="HTH_AraC-typ_CS"/>
</dbReference>
<comment type="caution">
    <text evidence="6">The sequence shown here is derived from an EMBL/GenBank/DDBJ whole genome shotgun (WGS) entry which is preliminary data.</text>
</comment>
<dbReference type="SMART" id="SM00342">
    <property type="entry name" value="HTH_ARAC"/>
    <property type="match status" value="1"/>
</dbReference>
<name>A0ABR9T9Q9_9SPHI</name>
<keyword evidence="4" id="KW-0472">Membrane</keyword>
<evidence type="ECO:0000256" key="1">
    <source>
        <dbReference type="ARBA" id="ARBA00023015"/>
    </source>
</evidence>
<keyword evidence="4" id="KW-0812">Transmembrane</keyword>
<feature type="transmembrane region" description="Helical" evidence="4">
    <location>
        <begin position="62"/>
        <end position="80"/>
    </location>
</feature>
<dbReference type="Pfam" id="PF12833">
    <property type="entry name" value="HTH_18"/>
    <property type="match status" value="1"/>
</dbReference>
<evidence type="ECO:0000313" key="7">
    <source>
        <dbReference type="Proteomes" id="UP000618319"/>
    </source>
</evidence>
<reference evidence="6 7" key="1">
    <citation type="submission" date="2018-02" db="EMBL/GenBank/DDBJ databases">
        <title>Sphingobacterium KA21.</title>
        <authorList>
            <person name="Vasarhelyi B.M."/>
            <person name="Deshmukh S."/>
            <person name="Balint B."/>
            <person name="Kukolya J."/>
        </authorList>
    </citation>
    <scope>NUCLEOTIDE SEQUENCE [LARGE SCALE GENOMIC DNA]</scope>
    <source>
        <strain evidence="6 7">Ka21</strain>
    </source>
</reference>
<dbReference type="PANTHER" id="PTHR43280">
    <property type="entry name" value="ARAC-FAMILY TRANSCRIPTIONAL REGULATOR"/>
    <property type="match status" value="1"/>
</dbReference>
<sequence>MLLTKKLNENVFKWFALSFALLQVIHLLFIFQDYTVPIPLLYGPIFIVMYKIASSGRLENRISMVVHFSVFVIFLLWYLLQLGKPNPLYYDVYFPIMTVSLIGYPLVALVRMRRNMSDTSDKLALLRQLAFLGNAIGFFVGMLLLSHRWGFELDVDPLYVVAFVMVFSILLLINYLLVSKDDKITETEEIRPDKIQVEMNESLVWQCEEKLMTCMLGDKLFLDTTLTLDDLAQKAGIPKVHITDYINQYLQTNYYEWLAKFRIEHAKELLEHEHQVLKMEVLANQSGFNSKTTFYRYFKQYVGMSPSTYRENIESAAW</sequence>
<dbReference type="InterPro" id="IPR009057">
    <property type="entry name" value="Homeodomain-like_sf"/>
</dbReference>
<evidence type="ECO:0000256" key="2">
    <source>
        <dbReference type="ARBA" id="ARBA00023125"/>
    </source>
</evidence>
<dbReference type="InterPro" id="IPR018060">
    <property type="entry name" value="HTH_AraC"/>
</dbReference>
<dbReference type="PROSITE" id="PS00041">
    <property type="entry name" value="HTH_ARAC_FAMILY_1"/>
    <property type="match status" value="1"/>
</dbReference>
<dbReference type="Proteomes" id="UP000618319">
    <property type="component" value="Unassembled WGS sequence"/>
</dbReference>
<keyword evidence="1" id="KW-0805">Transcription regulation</keyword>
<feature type="domain" description="HTH araC/xylS-type" evidence="5">
    <location>
        <begin position="210"/>
        <end position="312"/>
    </location>
</feature>
<dbReference type="RefSeq" id="WP_196939994.1">
    <property type="nucleotide sequence ID" value="NZ_MU158690.1"/>
</dbReference>
<feature type="transmembrane region" description="Helical" evidence="4">
    <location>
        <begin position="157"/>
        <end position="178"/>
    </location>
</feature>
<evidence type="ECO:0000256" key="4">
    <source>
        <dbReference type="SAM" id="Phobius"/>
    </source>
</evidence>
<feature type="transmembrane region" description="Helical" evidence="4">
    <location>
        <begin position="124"/>
        <end position="145"/>
    </location>
</feature>
<evidence type="ECO:0000259" key="5">
    <source>
        <dbReference type="PROSITE" id="PS01124"/>
    </source>
</evidence>
<dbReference type="SUPFAM" id="SSF46689">
    <property type="entry name" value="Homeodomain-like"/>
    <property type="match status" value="1"/>
</dbReference>
<evidence type="ECO:0000313" key="6">
    <source>
        <dbReference type="EMBL" id="MBE8722081.1"/>
    </source>
</evidence>
<feature type="transmembrane region" description="Helical" evidence="4">
    <location>
        <begin position="12"/>
        <end position="30"/>
    </location>
</feature>
<keyword evidence="4" id="KW-1133">Transmembrane helix</keyword>
<feature type="transmembrane region" description="Helical" evidence="4">
    <location>
        <begin position="36"/>
        <end position="53"/>
    </location>
</feature>
<dbReference type="PANTHER" id="PTHR43280:SF2">
    <property type="entry name" value="HTH-TYPE TRANSCRIPTIONAL REGULATOR EXSA"/>
    <property type="match status" value="1"/>
</dbReference>